<dbReference type="EMBL" id="KF823814">
    <property type="protein sequence ID" value="AIB06807.1"/>
    <property type="molecule type" value="Viral_cRNA"/>
</dbReference>
<protein>
    <submittedName>
        <fullName evidence="2">Matrix protein</fullName>
    </submittedName>
</protein>
<organism evidence="2 3">
    <name type="scientific">Fox fecal rhabdovirus</name>
    <dbReference type="NCBI Taxonomy" id="1504569"/>
    <lineage>
        <taxon>Viruses</taxon>
        <taxon>Riboviria</taxon>
        <taxon>Orthornavirae</taxon>
        <taxon>Negarnaviricota</taxon>
        <taxon>Haploviricotina</taxon>
        <taxon>Monjiviricetes</taxon>
        <taxon>Mononegavirales</taxon>
        <taxon>Rhabdoviridae</taxon>
        <taxon>Rhabdoviridae incertae sedis</taxon>
        <taxon>Alphaplatrhavirus</taxon>
        <taxon>Alphaplatrhavirus vulpes</taxon>
    </lineage>
</organism>
<keyword evidence="3" id="KW-1185">Reference proteome</keyword>
<name>A0A060DA07_9RHAB</name>
<accession>A0A060DA07</accession>
<evidence type="ECO:0000313" key="3">
    <source>
        <dbReference type="Proteomes" id="UP000113864"/>
    </source>
</evidence>
<dbReference type="Proteomes" id="UP000113864">
    <property type="component" value="Segment"/>
</dbReference>
<reference evidence="2 3" key="1">
    <citation type="journal article" date="2014" name="Virol. J.">
        <title>Viral metagenomic analysis of feces of wild small carnivores.</title>
        <authorList>
            <person name="Bodewes R."/>
            <person name="Ruiz-Gonzalez A."/>
            <person name="Schapendonk C.M."/>
            <person name="van den Brand J.M."/>
            <person name="Osterhaus A.D."/>
            <person name="Smits S.L."/>
        </authorList>
    </citation>
    <scope>NUCLEOTIDE SEQUENCE [LARGE SCALE GENOMIC DNA]</scope>
    <source>
        <strain evidence="2">S40</strain>
    </source>
</reference>
<sequence length="270" mass="30641">MSNFRYTLMKFASKMSLTSKSKYKVLGIGDELGQSNVNIIHEGEEDHTSIYSESPSSSKKKTSRTMRPWVYPTYPEQKNIVRGTLRGARPKKVVLSINLTGVSEPLDFPEVATVISDILDGMEMSAMRKLVLQMMILSTRPMGRFSDGCYRYIFSNCFSTSCFPSSCLGEFMHDSGDFCSTTFDDKTYFGSYRLTFEDAIGSNHQYPLPLWFHLSYTNALKPDFTPGLAVCRAKGKFLIYLDDKYFSFKTYSDNIVLLLMGRAPKAIKQK</sequence>
<feature type="region of interest" description="Disordered" evidence="1">
    <location>
        <begin position="44"/>
        <end position="66"/>
    </location>
</feature>
<evidence type="ECO:0000313" key="2">
    <source>
        <dbReference type="EMBL" id="AIB06807.1"/>
    </source>
</evidence>
<proteinExistence type="predicted"/>
<evidence type="ECO:0000256" key="1">
    <source>
        <dbReference type="SAM" id="MobiDB-lite"/>
    </source>
</evidence>
<dbReference type="KEGG" id="vg:26631405"/>
<dbReference type="GeneID" id="26631405"/>
<dbReference type="RefSeq" id="YP_009204555.1">
    <property type="nucleotide sequence ID" value="NC_028867.1"/>
</dbReference>